<proteinExistence type="predicted"/>
<organism evidence="3">
    <name type="scientific">Physcomitrium patens</name>
    <name type="common">Spreading-leaved earth moss</name>
    <name type="synonym">Physcomitrella patens</name>
    <dbReference type="NCBI Taxonomy" id="3218"/>
    <lineage>
        <taxon>Eukaryota</taxon>
        <taxon>Viridiplantae</taxon>
        <taxon>Streptophyta</taxon>
        <taxon>Embryophyta</taxon>
        <taxon>Bryophyta</taxon>
        <taxon>Bryophytina</taxon>
        <taxon>Bryopsida</taxon>
        <taxon>Funariidae</taxon>
        <taxon>Funariales</taxon>
        <taxon>Funariaceae</taxon>
        <taxon>Physcomitrium</taxon>
    </lineage>
</organism>
<reference evidence="3 5" key="1">
    <citation type="journal article" date="2008" name="Science">
        <title>The Physcomitrella genome reveals evolutionary insights into the conquest of land by plants.</title>
        <authorList>
            <person name="Rensing S."/>
            <person name="Lang D."/>
            <person name="Zimmer A."/>
            <person name="Terry A."/>
            <person name="Salamov A."/>
            <person name="Shapiro H."/>
            <person name="Nishiyama T."/>
            <person name="Perroud P.-F."/>
            <person name="Lindquist E."/>
            <person name="Kamisugi Y."/>
            <person name="Tanahashi T."/>
            <person name="Sakakibara K."/>
            <person name="Fujita T."/>
            <person name="Oishi K."/>
            <person name="Shin-I T."/>
            <person name="Kuroki Y."/>
            <person name="Toyoda A."/>
            <person name="Suzuki Y."/>
            <person name="Hashimoto A."/>
            <person name="Yamaguchi K."/>
            <person name="Sugano A."/>
            <person name="Kohara Y."/>
            <person name="Fujiyama A."/>
            <person name="Anterola A."/>
            <person name="Aoki S."/>
            <person name="Ashton N."/>
            <person name="Barbazuk W.B."/>
            <person name="Barker E."/>
            <person name="Bennetzen J."/>
            <person name="Bezanilla M."/>
            <person name="Blankenship R."/>
            <person name="Cho S.H."/>
            <person name="Dutcher S."/>
            <person name="Estelle M."/>
            <person name="Fawcett J.A."/>
            <person name="Gundlach H."/>
            <person name="Hanada K."/>
            <person name="Heyl A."/>
            <person name="Hicks K.A."/>
            <person name="Hugh J."/>
            <person name="Lohr M."/>
            <person name="Mayer K."/>
            <person name="Melkozernov A."/>
            <person name="Murata T."/>
            <person name="Nelson D."/>
            <person name="Pils B."/>
            <person name="Prigge M."/>
            <person name="Reiss B."/>
            <person name="Renner T."/>
            <person name="Rombauts S."/>
            <person name="Rushton P."/>
            <person name="Sanderfoot A."/>
            <person name="Schween G."/>
            <person name="Shiu S.-H."/>
            <person name="Stueber K."/>
            <person name="Theodoulou F.L."/>
            <person name="Tu H."/>
            <person name="Van de Peer Y."/>
            <person name="Verrier P.J."/>
            <person name="Waters E."/>
            <person name="Wood A."/>
            <person name="Yang L."/>
            <person name="Cove D."/>
            <person name="Cuming A."/>
            <person name="Hasebe M."/>
            <person name="Lucas S."/>
            <person name="Mishler D.B."/>
            <person name="Reski R."/>
            <person name="Grigoriev I."/>
            <person name="Quatrano R.S."/>
            <person name="Boore J.L."/>
        </authorList>
    </citation>
    <scope>NUCLEOTIDE SEQUENCE [LARGE SCALE GENOMIC DNA]</scope>
    <source>
        <strain evidence="4 5">cv. Gransden 2004</strain>
    </source>
</reference>
<dbReference type="PaxDb" id="3218-PP1S55_27V6.1"/>
<keyword evidence="5" id="KW-1185">Reference proteome</keyword>
<evidence type="ECO:0000313" key="4">
    <source>
        <dbReference type="EnsemblPlants" id="Pp3c3_29110V3.1"/>
    </source>
</evidence>
<name>A0A2K1KWI8_PHYPA</name>
<evidence type="ECO:0000313" key="5">
    <source>
        <dbReference type="Proteomes" id="UP000006727"/>
    </source>
</evidence>
<feature type="compositionally biased region" description="Polar residues" evidence="1">
    <location>
        <begin position="1"/>
        <end position="11"/>
    </location>
</feature>
<dbReference type="AlphaFoldDB" id="A0A2K1KWI8"/>
<dbReference type="Proteomes" id="UP000006727">
    <property type="component" value="Chromosome 3"/>
</dbReference>
<dbReference type="PANTHER" id="PTHR37031:SF2">
    <property type="entry name" value="PHOD-LIKE PHOSPHATASE METALLOPHOSPHATASE DOMAIN-CONTAINING PROTEIN"/>
    <property type="match status" value="1"/>
</dbReference>
<reference evidence="3 5" key="2">
    <citation type="journal article" date="2018" name="Plant J.">
        <title>The Physcomitrella patens chromosome-scale assembly reveals moss genome structure and evolution.</title>
        <authorList>
            <person name="Lang D."/>
            <person name="Ullrich K.K."/>
            <person name="Murat F."/>
            <person name="Fuchs J."/>
            <person name="Jenkins J."/>
            <person name="Haas F.B."/>
            <person name="Piednoel M."/>
            <person name="Gundlach H."/>
            <person name="Van Bel M."/>
            <person name="Meyberg R."/>
            <person name="Vives C."/>
            <person name="Morata J."/>
            <person name="Symeonidi A."/>
            <person name="Hiss M."/>
            <person name="Muchero W."/>
            <person name="Kamisugi Y."/>
            <person name="Saleh O."/>
            <person name="Blanc G."/>
            <person name="Decker E.L."/>
            <person name="van Gessel N."/>
            <person name="Grimwood J."/>
            <person name="Hayes R.D."/>
            <person name="Graham S.W."/>
            <person name="Gunter L.E."/>
            <person name="McDaniel S.F."/>
            <person name="Hoernstein S.N.W."/>
            <person name="Larsson A."/>
            <person name="Li F.W."/>
            <person name="Perroud P.F."/>
            <person name="Phillips J."/>
            <person name="Ranjan P."/>
            <person name="Rokshar D.S."/>
            <person name="Rothfels C.J."/>
            <person name="Schneider L."/>
            <person name="Shu S."/>
            <person name="Stevenson D.W."/>
            <person name="Thummler F."/>
            <person name="Tillich M."/>
            <person name="Villarreal Aguilar J.C."/>
            <person name="Widiez T."/>
            <person name="Wong G.K."/>
            <person name="Wymore A."/>
            <person name="Zhang Y."/>
            <person name="Zimmer A.D."/>
            <person name="Quatrano R.S."/>
            <person name="Mayer K.F.X."/>
            <person name="Goodstein D."/>
            <person name="Casacuberta J.M."/>
            <person name="Vandepoele K."/>
            <person name="Reski R."/>
            <person name="Cuming A.C."/>
            <person name="Tuskan G.A."/>
            <person name="Maumus F."/>
            <person name="Salse J."/>
            <person name="Schmutz J."/>
            <person name="Rensing S.A."/>
        </authorList>
    </citation>
    <scope>NUCLEOTIDE SEQUENCE [LARGE SCALE GENOMIC DNA]</scope>
    <source>
        <strain evidence="4 5">cv. Gransden 2004</strain>
    </source>
</reference>
<dbReference type="EMBL" id="ABEU02000003">
    <property type="protein sequence ID" value="PNR58110.1"/>
    <property type="molecule type" value="Genomic_DNA"/>
</dbReference>
<accession>A0A2K1KWI8</accession>
<evidence type="ECO:0000259" key="2">
    <source>
        <dbReference type="Pfam" id="PF09423"/>
    </source>
</evidence>
<dbReference type="InterPro" id="IPR038607">
    <property type="entry name" value="PhoD-like_sf"/>
</dbReference>
<reference evidence="4" key="3">
    <citation type="submission" date="2020-12" db="UniProtKB">
        <authorList>
            <consortium name="EnsemblPlants"/>
        </authorList>
    </citation>
    <scope>IDENTIFICATION</scope>
</reference>
<dbReference type="SUPFAM" id="SSF56300">
    <property type="entry name" value="Metallo-dependent phosphatases"/>
    <property type="match status" value="1"/>
</dbReference>
<sequence length="648" mass="73965">MEHDGNNSAVDNHSEELPHSRWKGSKRNVKLNFYHTISKMYGTSGSRKFKAGVEPQVKVGPIIGKVTATTARILIEIDRSGMLTIEVREKPQTLEKQPSFLQKQLTIGRRGTTKTYGATGHLSDKEHVLQKGVIANRPAVFEFRDLKPETAYIVEVKGCTKDITASSFRTFPEASADALTFGVISCNKIFITDIMIPPALDLWGHLSKNIEAGKVDYLLHLGDQVDKLSCWNHNMLTKFLRVLMERRSLDRGYEFRYTDYIERKSSKRRQDKNIYGDGDKRQDAEAGADKDAWSDRFRKGIELLKGVRPEQWIEHQDAVCEFYREVYRDTWRHPPTAKCLANCPNLMIYDDHEVRDNWGDVKEDWNKDSADFFVARCAWIVSMEYQRQLYVDVDFTKVDDVHQDYHFHLIGGVGLMFLDIRGSRTFHRVDGDKKIYLGDGQWSAIKKTLSAEGIFAEARALLVCSPAPLVFLEPRITQSAAAAFHRLEDFKGHWSFGEHIKEQIMMIDSLCEWKNAASREVLVLGGDVHCGGHSDIIKNHEILFRQLTTSAIANVPLPKSAYYFMRAAGRLGGLTDEYKFRHHKWTRSRNYGLVQVKYHSPQDETREAEPGEVEITAQLVKGRMLGTPVYAERVSNLNKSTMSCVCTS</sequence>
<gene>
    <name evidence="4" type="primary">LOC112280282</name>
    <name evidence="3" type="ORF">PHYPA_005105</name>
</gene>
<evidence type="ECO:0000313" key="3">
    <source>
        <dbReference type="EMBL" id="PNR58110.1"/>
    </source>
</evidence>
<dbReference type="Gene3D" id="3.60.21.70">
    <property type="entry name" value="PhoD-like phosphatase"/>
    <property type="match status" value="1"/>
</dbReference>
<feature type="domain" description="PhoD-like phosphatase metallophosphatase" evidence="2">
    <location>
        <begin position="318"/>
        <end position="562"/>
    </location>
</feature>
<dbReference type="PANTHER" id="PTHR37031">
    <property type="entry name" value="METALLOPHOSPHATASE BINDING DOMAIN PROTEIN"/>
    <property type="match status" value="1"/>
</dbReference>
<dbReference type="InterPro" id="IPR029052">
    <property type="entry name" value="Metallo-depent_PP-like"/>
</dbReference>
<dbReference type="EnsemblPlants" id="Pp3c3_29110V3.1">
    <property type="protein sequence ID" value="Pp3c3_29110V3.1"/>
    <property type="gene ID" value="Pp3c3_29110"/>
</dbReference>
<protein>
    <recommendedName>
        <fullName evidence="2">PhoD-like phosphatase metallophosphatase domain-containing protein</fullName>
    </recommendedName>
</protein>
<evidence type="ECO:0000256" key="1">
    <source>
        <dbReference type="SAM" id="MobiDB-lite"/>
    </source>
</evidence>
<feature type="region of interest" description="Disordered" evidence="1">
    <location>
        <begin position="1"/>
        <end position="22"/>
    </location>
</feature>
<dbReference type="Pfam" id="PF09423">
    <property type="entry name" value="PhoD"/>
    <property type="match status" value="1"/>
</dbReference>
<dbReference type="CDD" id="cd07389">
    <property type="entry name" value="MPP_PhoD"/>
    <property type="match status" value="1"/>
</dbReference>
<dbReference type="InterPro" id="IPR018946">
    <property type="entry name" value="PhoD-like_MPP"/>
</dbReference>
<dbReference type="Gramene" id="Pp3c3_29110V3.1">
    <property type="protein sequence ID" value="Pp3c3_29110V3.1"/>
    <property type="gene ID" value="Pp3c3_29110"/>
</dbReference>